<accession>A0ABY8VDH4</accession>
<protein>
    <recommendedName>
        <fullName evidence="3">Protein tyrosine phosphatase</fullName>
    </recommendedName>
</protein>
<dbReference type="Proteomes" id="UP001225598">
    <property type="component" value="Chromosome"/>
</dbReference>
<evidence type="ECO:0008006" key="3">
    <source>
        <dbReference type="Google" id="ProtNLM"/>
    </source>
</evidence>
<evidence type="ECO:0000313" key="1">
    <source>
        <dbReference type="EMBL" id="WIM67514.1"/>
    </source>
</evidence>
<dbReference type="RefSeq" id="WP_284824654.1">
    <property type="nucleotide sequence ID" value="NZ_CP126969.1"/>
</dbReference>
<name>A0ABY8VDH4_9CORY</name>
<proteinExistence type="predicted"/>
<sequence>MTVINTIRKDLYTRFAHAIDTDVIDGVLDAALDEHNENARVKEFVPVLAARDARNELTLYAAPALHIEFASRSNRTLARAAAAIARQLSGRRVNATVAPAHPENCLDEKIEWVMDERSLSAPAGERAERRTLRTPDVVVYLGADEAEDRAARRAEFWNVPSADGMSVEQVRELLDDLTARIQSMLEENNIPTAHAPLAA</sequence>
<organism evidence="1 2">
    <name type="scientific">Corynebacterium breve</name>
    <dbReference type="NCBI Taxonomy" id="3049799"/>
    <lineage>
        <taxon>Bacteria</taxon>
        <taxon>Bacillati</taxon>
        <taxon>Actinomycetota</taxon>
        <taxon>Actinomycetes</taxon>
        <taxon>Mycobacteriales</taxon>
        <taxon>Corynebacteriaceae</taxon>
        <taxon>Corynebacterium</taxon>
    </lineage>
</organism>
<keyword evidence="2" id="KW-1185">Reference proteome</keyword>
<dbReference type="Gene3D" id="3.40.50.2300">
    <property type="match status" value="1"/>
</dbReference>
<dbReference type="EMBL" id="CP126969">
    <property type="protein sequence ID" value="WIM67514.1"/>
    <property type="molecule type" value="Genomic_DNA"/>
</dbReference>
<dbReference type="NCBIfam" id="NF046112">
    <property type="entry name" value="MSMEG_6209_Nter"/>
    <property type="match status" value="1"/>
</dbReference>
<evidence type="ECO:0000313" key="2">
    <source>
        <dbReference type="Proteomes" id="UP001225598"/>
    </source>
</evidence>
<gene>
    <name evidence="1" type="ORF">QP027_10495</name>
</gene>
<reference evidence="1 2" key="1">
    <citation type="submission" date="2023-05" db="EMBL/GenBank/DDBJ databases">
        <title>Corynebacterium suedekumii sp. nov. and Corynebacterium breve sp. nov. isolated from raw cow's milk.</title>
        <authorList>
            <person name="Baer M.K."/>
            <person name="Mehl L."/>
            <person name="Hellmuth R."/>
            <person name="Marke G."/>
            <person name="Lipski A."/>
        </authorList>
    </citation>
    <scope>NUCLEOTIDE SEQUENCE [LARGE SCALE GENOMIC DNA]</scope>
    <source>
        <strain evidence="1 2">R4</strain>
    </source>
</reference>
<dbReference type="Gene3D" id="1.10.8.1060">
    <property type="entry name" value="Corynebacterium glutamicum thioredoxin-dependent arsenate reductase, N-terminal domain"/>
    <property type="match status" value="1"/>
</dbReference>